<evidence type="ECO:0000259" key="1">
    <source>
        <dbReference type="Pfam" id="PF01408"/>
    </source>
</evidence>
<dbReference type="Gene3D" id="3.40.50.720">
    <property type="entry name" value="NAD(P)-binding Rossmann-like Domain"/>
    <property type="match status" value="1"/>
</dbReference>
<dbReference type="SUPFAM" id="SSF55347">
    <property type="entry name" value="Glyceraldehyde-3-phosphate dehydrogenase-like, C-terminal domain"/>
    <property type="match status" value="1"/>
</dbReference>
<dbReference type="EMBL" id="VXIS01000101">
    <property type="protein sequence ID" value="KAA8905055.1"/>
    <property type="molecule type" value="Genomic_DNA"/>
</dbReference>
<dbReference type="PANTHER" id="PTHR43377:SF12">
    <property type="entry name" value="BINDING ROSSMANN FOLD OXIDOREDUCTASE, PUTATIVE (AFU_ORTHOLOGUE AFUA_3G11840)-RELATED"/>
    <property type="match status" value="1"/>
</dbReference>
<dbReference type="InterPro" id="IPR036291">
    <property type="entry name" value="NAD(P)-bd_dom_sf"/>
</dbReference>
<name>A0A5J5EW55_9PEZI</name>
<reference evidence="2 3" key="1">
    <citation type="submission" date="2019-09" db="EMBL/GenBank/DDBJ databases">
        <title>Draft genome of the ectomycorrhizal ascomycete Sphaerosporella brunnea.</title>
        <authorList>
            <consortium name="DOE Joint Genome Institute"/>
            <person name="Benucci G.M."/>
            <person name="Marozzi G."/>
            <person name="Antonielli L."/>
            <person name="Sanchez S."/>
            <person name="Marco P."/>
            <person name="Wang X."/>
            <person name="Falini L.B."/>
            <person name="Barry K."/>
            <person name="Haridas S."/>
            <person name="Lipzen A."/>
            <person name="Labutti K."/>
            <person name="Grigoriev I.V."/>
            <person name="Murat C."/>
            <person name="Martin F."/>
            <person name="Albertini E."/>
            <person name="Donnini D."/>
            <person name="Bonito G."/>
        </authorList>
    </citation>
    <scope>NUCLEOTIDE SEQUENCE [LARGE SCALE GENOMIC DNA]</scope>
    <source>
        <strain evidence="2 3">Sb_GMNB300</strain>
    </source>
</reference>
<evidence type="ECO:0000313" key="2">
    <source>
        <dbReference type="EMBL" id="KAA8905055.1"/>
    </source>
</evidence>
<organism evidence="2 3">
    <name type="scientific">Sphaerosporella brunnea</name>
    <dbReference type="NCBI Taxonomy" id="1250544"/>
    <lineage>
        <taxon>Eukaryota</taxon>
        <taxon>Fungi</taxon>
        <taxon>Dikarya</taxon>
        <taxon>Ascomycota</taxon>
        <taxon>Pezizomycotina</taxon>
        <taxon>Pezizomycetes</taxon>
        <taxon>Pezizales</taxon>
        <taxon>Pyronemataceae</taxon>
        <taxon>Sphaerosporella</taxon>
    </lineage>
</organism>
<dbReference type="SUPFAM" id="SSF51735">
    <property type="entry name" value="NAD(P)-binding Rossmann-fold domains"/>
    <property type="match status" value="1"/>
</dbReference>
<dbReference type="InParanoid" id="A0A5J5EW55"/>
<dbReference type="PANTHER" id="PTHR43377">
    <property type="entry name" value="BILIVERDIN REDUCTASE A"/>
    <property type="match status" value="1"/>
</dbReference>
<dbReference type="Pfam" id="PF01408">
    <property type="entry name" value="GFO_IDH_MocA"/>
    <property type="match status" value="1"/>
</dbReference>
<evidence type="ECO:0000313" key="3">
    <source>
        <dbReference type="Proteomes" id="UP000326924"/>
    </source>
</evidence>
<keyword evidence="3" id="KW-1185">Reference proteome</keyword>
<comment type="caution">
    <text evidence="2">The sequence shown here is derived from an EMBL/GenBank/DDBJ whole genome shotgun (WGS) entry which is preliminary data.</text>
</comment>
<feature type="domain" description="Gfo/Idh/MocA-like oxidoreductase N-terminal" evidence="1">
    <location>
        <begin position="7"/>
        <end position="123"/>
    </location>
</feature>
<gene>
    <name evidence="2" type="ORF">FN846DRAFT_11759</name>
</gene>
<dbReference type="GO" id="GO:0000166">
    <property type="term" value="F:nucleotide binding"/>
    <property type="evidence" value="ECO:0007669"/>
    <property type="project" value="InterPro"/>
</dbReference>
<protein>
    <recommendedName>
        <fullName evidence="1">Gfo/Idh/MocA-like oxidoreductase N-terminal domain-containing protein</fullName>
    </recommendedName>
</protein>
<dbReference type="Gene3D" id="3.30.360.10">
    <property type="entry name" value="Dihydrodipicolinate Reductase, domain 2"/>
    <property type="match status" value="1"/>
</dbReference>
<dbReference type="OrthoDB" id="2129491at2759"/>
<sequence length="465" mass="50990">MSATPPRVLIIGAGSRGNAYARAISQAGTGLIVGVAEPLRYKREEFCRRYGVTDPGLIFGDWTQLVAAGEMVKEMVDGVAVCTLDETHAEIVLALRPLDLHILCEKPLATTLEDCRAMYTSVTSGGSKPILFAIGHVLRYSPHNMLLHKLLVEDQAIGEVVNINHTEPVGYWHFAHSYVRGNWRNGAPSLLTKCCHDLDLLLWLTAPHTPSTVSSHGSLVHYRPSQKPKKAGTATNCLSCPAAEECIYSAPRIYIHQNLEQRMNTGWPNKIVSPEIEDAPNMAAAREQLLKELAKDGDAADGKPRYGRCVYEAGNDVVDNQVVVLSWDEEASSSQPRHGPKTATLTMIAHTEAICERKTSVYGTLGELTADSRTIGIFDFRTGESKTYRPGVDLRSGHGGGDGGLANAFVEAIAAVKNGVSVEEAQRRWIKCTPEEAVRAHEVVFWAEKARVEKRVLSWDEWKGE</sequence>
<accession>A0A5J5EW55</accession>
<dbReference type="InterPro" id="IPR000683">
    <property type="entry name" value="Gfo/Idh/MocA-like_OxRdtase_N"/>
</dbReference>
<proteinExistence type="predicted"/>
<dbReference type="Proteomes" id="UP000326924">
    <property type="component" value="Unassembled WGS sequence"/>
</dbReference>
<dbReference type="InterPro" id="IPR051450">
    <property type="entry name" value="Gfo/Idh/MocA_Oxidoreductases"/>
</dbReference>
<dbReference type="AlphaFoldDB" id="A0A5J5EW55"/>